<proteinExistence type="predicted"/>
<reference evidence="1" key="1">
    <citation type="journal article" date="2020" name="Nature">
        <title>Giant virus diversity and host interactions through global metagenomics.</title>
        <authorList>
            <person name="Schulz F."/>
            <person name="Roux S."/>
            <person name="Paez-Espino D."/>
            <person name="Jungbluth S."/>
            <person name="Walsh D.A."/>
            <person name="Denef V.J."/>
            <person name="McMahon K.D."/>
            <person name="Konstantinidis K.T."/>
            <person name="Eloe-Fadrosh E.A."/>
            <person name="Kyrpides N.C."/>
            <person name="Woyke T."/>
        </authorList>
    </citation>
    <scope>NUCLEOTIDE SEQUENCE</scope>
    <source>
        <strain evidence="1">GVMAG-S-3300013014-104</strain>
    </source>
</reference>
<name>A0A6C0KMT0_9ZZZZ</name>
<dbReference type="EMBL" id="MN740947">
    <property type="protein sequence ID" value="QHU19305.1"/>
    <property type="molecule type" value="Genomic_DNA"/>
</dbReference>
<organism evidence="1">
    <name type="scientific">viral metagenome</name>
    <dbReference type="NCBI Taxonomy" id="1070528"/>
    <lineage>
        <taxon>unclassified sequences</taxon>
        <taxon>metagenomes</taxon>
        <taxon>organismal metagenomes</taxon>
    </lineage>
</organism>
<sequence>MVYYDVNYICDINSKSEICICDRKSNKNICLIGGCRITPFLNYLANDNYFDSYNILGILVFNNEMINLSKNIIDNEEKKKEIYNTTILICEYIINFDYFNTSPKTDKNIFKIKESFDIKILLPNYQDPCIYTADLILHKDNIQSDFINKYLNKAISLEEFSKILKDTKTNEIKRYYDIIFKSDLPELFDFVIKNIDNNRIAYTINHPSNILFIKMHEIILKKFFNREIPDNVLQINNNHEFLNSEISILTFYDKECLHFNINEEYLNEEESIKYLLKCISQKNRFFL</sequence>
<protein>
    <recommendedName>
        <fullName evidence="2">Polysaccharide biosynthesis enzyme WcbI domain-containing protein</fullName>
    </recommendedName>
</protein>
<evidence type="ECO:0008006" key="2">
    <source>
        <dbReference type="Google" id="ProtNLM"/>
    </source>
</evidence>
<dbReference type="AlphaFoldDB" id="A0A6C0KMT0"/>
<evidence type="ECO:0000313" key="1">
    <source>
        <dbReference type="EMBL" id="QHU19305.1"/>
    </source>
</evidence>
<accession>A0A6C0KMT0</accession>